<name>A0A8S5V8G7_9CAUD</name>
<organism evidence="1">
    <name type="scientific">Myoviridae sp. ctBZY1</name>
    <dbReference type="NCBI Taxonomy" id="2825046"/>
    <lineage>
        <taxon>Viruses</taxon>
        <taxon>Duplodnaviria</taxon>
        <taxon>Heunggongvirae</taxon>
        <taxon>Uroviricota</taxon>
        <taxon>Caudoviricetes</taxon>
    </lineage>
</organism>
<protein>
    <submittedName>
        <fullName evidence="1">Uncharacterized protein</fullName>
    </submittedName>
</protein>
<accession>A0A8S5V8G7</accession>
<dbReference type="EMBL" id="BK016221">
    <property type="protein sequence ID" value="DAG03012.1"/>
    <property type="molecule type" value="Genomic_DNA"/>
</dbReference>
<evidence type="ECO:0000313" key="1">
    <source>
        <dbReference type="EMBL" id="DAG03012.1"/>
    </source>
</evidence>
<reference evidence="1" key="1">
    <citation type="journal article" date="2021" name="Proc. Natl. Acad. Sci. U.S.A.">
        <title>A Catalog of Tens of Thousands of Viruses from Human Metagenomes Reveals Hidden Associations with Chronic Diseases.</title>
        <authorList>
            <person name="Tisza M.J."/>
            <person name="Buck C.B."/>
        </authorList>
    </citation>
    <scope>NUCLEOTIDE SEQUENCE</scope>
    <source>
        <strain evidence="1">CtBZY1</strain>
    </source>
</reference>
<proteinExistence type="predicted"/>
<sequence length="57" mass="6579">MTVEQIRDYTALVRRRSELVLCSGRSWRPEYSGELTHIDNEILRLRAEMTGGQSNAL</sequence>